<dbReference type="OrthoDB" id="179913at2"/>
<gene>
    <name evidence="3" type="ORF">C3E78_02160</name>
</gene>
<dbReference type="InterPro" id="IPR000683">
    <property type="entry name" value="Gfo/Idh/MocA-like_OxRdtase_N"/>
</dbReference>
<dbReference type="PANTHER" id="PTHR43708:SF1">
    <property type="entry name" value="GALACTOSE_LACTOSE METABOLISM REGULATORY PROTEIN GAL80"/>
    <property type="match status" value="1"/>
</dbReference>
<keyword evidence="4" id="KW-1185">Reference proteome</keyword>
<dbReference type="Gene3D" id="3.40.50.720">
    <property type="entry name" value="NAD(P)-binding Rossmann-like Domain"/>
    <property type="match status" value="1"/>
</dbReference>
<organism evidence="3 4">
    <name type="scientific">Aeromicrobium chenweiae</name>
    <dbReference type="NCBI Taxonomy" id="2079793"/>
    <lineage>
        <taxon>Bacteria</taxon>
        <taxon>Bacillati</taxon>
        <taxon>Actinomycetota</taxon>
        <taxon>Actinomycetes</taxon>
        <taxon>Propionibacteriales</taxon>
        <taxon>Nocardioidaceae</taxon>
        <taxon>Aeromicrobium</taxon>
    </lineage>
</organism>
<reference evidence="4" key="1">
    <citation type="submission" date="2018-01" db="EMBL/GenBank/DDBJ databases">
        <authorList>
            <person name="Li J."/>
        </authorList>
    </citation>
    <scope>NUCLEOTIDE SEQUENCE [LARGE SCALE GENOMIC DNA]</scope>
    <source>
        <strain evidence="4">592</strain>
    </source>
</reference>
<evidence type="ECO:0000313" key="4">
    <source>
        <dbReference type="Proteomes" id="UP000244384"/>
    </source>
</evidence>
<dbReference type="EMBL" id="CP026952">
    <property type="protein sequence ID" value="AWB91120.1"/>
    <property type="molecule type" value="Genomic_DNA"/>
</dbReference>
<dbReference type="Pfam" id="PF01408">
    <property type="entry name" value="GFO_IDH_MocA"/>
    <property type="match status" value="1"/>
</dbReference>
<name>A0A2S0WIR0_9ACTN</name>
<dbReference type="PANTHER" id="PTHR43708">
    <property type="entry name" value="CONSERVED EXPRESSED OXIDOREDUCTASE (EUROFUNG)"/>
    <property type="match status" value="1"/>
</dbReference>
<dbReference type="InterPro" id="IPR051317">
    <property type="entry name" value="Gfo/Idh/MocA_oxidoreduct"/>
</dbReference>
<dbReference type="Proteomes" id="UP000244384">
    <property type="component" value="Chromosome"/>
</dbReference>
<dbReference type="AlphaFoldDB" id="A0A2S0WIR0"/>
<dbReference type="InterPro" id="IPR055080">
    <property type="entry name" value="Gal80p-like_C"/>
</dbReference>
<protein>
    <submittedName>
        <fullName evidence="3">Oxidoreductase</fullName>
    </submittedName>
</protein>
<evidence type="ECO:0000259" key="2">
    <source>
        <dbReference type="Pfam" id="PF22685"/>
    </source>
</evidence>
<evidence type="ECO:0000313" key="3">
    <source>
        <dbReference type="EMBL" id="AWB91120.1"/>
    </source>
</evidence>
<proteinExistence type="predicted"/>
<dbReference type="SUPFAM" id="SSF51735">
    <property type="entry name" value="NAD(P)-binding Rossmann-fold domains"/>
    <property type="match status" value="1"/>
</dbReference>
<feature type="domain" description="Gfo/Idh/MocA-like oxidoreductase N-terminal" evidence="1">
    <location>
        <begin position="8"/>
        <end position="112"/>
    </location>
</feature>
<accession>A0A5F2EUL8</accession>
<sequence length="364" mass="37717">MVGLSATGGWGRGAHLPAMAAAGGFELRGLVAQSAASGAAASAVHGAPSYASVEELAGADDVDLVVVTVKTPLHRDVVLPALSAGKPVFCEWPFAVDRDEAEKMTAAARGLSTFVGLQGRSTPTFRWLAELVAQGYVGDVLSASVLSTAIEWGTPVSDSMLYTLDRTQGATMLGIAFGHAIDPALMVVGELGDVVATTAVRHPHVPLGRTGRMVAMTADDQIAISGSLPNGAVLSAHQRGGTAGGPSFSMIIDGTEGTLEATAGNHPHLAPVSVRGARKGEKLTALSLPPAYDRFPRLAGSAIHSLTHAYAGIRDELHGHRRTVPDFAHGLRRHRLLDAIVESAATGRRVDLRPQASAQSHHTS</sequence>
<dbReference type="InterPro" id="IPR036291">
    <property type="entry name" value="NAD(P)-bd_dom_sf"/>
</dbReference>
<dbReference type="Gene3D" id="3.30.360.10">
    <property type="entry name" value="Dihydrodipicolinate Reductase, domain 2"/>
    <property type="match status" value="1"/>
</dbReference>
<dbReference type="Pfam" id="PF22685">
    <property type="entry name" value="Gal80p_C-like"/>
    <property type="match status" value="1"/>
</dbReference>
<feature type="domain" description="Gal80p-like C-terminal" evidence="2">
    <location>
        <begin position="124"/>
        <end position="260"/>
    </location>
</feature>
<evidence type="ECO:0000259" key="1">
    <source>
        <dbReference type="Pfam" id="PF01408"/>
    </source>
</evidence>
<accession>A0A2S0WIR0</accession>
<dbReference type="SUPFAM" id="SSF55347">
    <property type="entry name" value="Glyceraldehyde-3-phosphate dehydrogenase-like, C-terminal domain"/>
    <property type="match status" value="1"/>
</dbReference>
<dbReference type="KEGG" id="aez:C3E78_02160"/>
<dbReference type="GO" id="GO:0000166">
    <property type="term" value="F:nucleotide binding"/>
    <property type="evidence" value="ECO:0007669"/>
    <property type="project" value="InterPro"/>
</dbReference>